<dbReference type="Pfam" id="PF00590">
    <property type="entry name" value="TP_methylase"/>
    <property type="match status" value="1"/>
</dbReference>
<dbReference type="HAMAP" id="MF_01877">
    <property type="entry name" value="16SrRNA_methyltr_I"/>
    <property type="match status" value="1"/>
</dbReference>
<dbReference type="PANTHER" id="PTHR46111">
    <property type="entry name" value="RIBOSOMAL RNA SMALL SUBUNIT METHYLTRANSFERASE I"/>
    <property type="match status" value="1"/>
</dbReference>
<dbReference type="FunFam" id="3.30.950.10:FF:000002">
    <property type="entry name" value="Ribosomal RNA small subunit methyltransferase I"/>
    <property type="match status" value="1"/>
</dbReference>
<dbReference type="OrthoDB" id="9809084at2"/>
<comment type="similarity">
    <text evidence="1">Belongs to the methyltransferase superfamily. RsmI family.</text>
</comment>
<dbReference type="Gene3D" id="3.40.1010.10">
    <property type="entry name" value="Cobalt-precorrin-4 Transmethylase, Domain 1"/>
    <property type="match status" value="1"/>
</dbReference>
<dbReference type="KEGG" id="bsed:DN745_13760"/>
<keyword evidence="3" id="KW-1185">Reference proteome</keyword>
<proteinExistence type="inferred from homology"/>
<dbReference type="Gene3D" id="3.30.950.10">
    <property type="entry name" value="Methyltransferase, Cobalt-precorrin-4 Transmethylase, Domain 2"/>
    <property type="match status" value="1"/>
</dbReference>
<keyword evidence="1 2" id="KW-0808">Transferase</keyword>
<organism evidence="2 3">
    <name type="scientific">Bradymonas sediminis</name>
    <dbReference type="NCBI Taxonomy" id="1548548"/>
    <lineage>
        <taxon>Bacteria</taxon>
        <taxon>Deltaproteobacteria</taxon>
        <taxon>Bradymonadales</taxon>
        <taxon>Bradymonadaceae</taxon>
        <taxon>Bradymonas</taxon>
    </lineage>
</organism>
<dbReference type="SUPFAM" id="SSF53790">
    <property type="entry name" value="Tetrapyrrole methylase"/>
    <property type="match status" value="1"/>
</dbReference>
<keyword evidence="1 2" id="KW-0489">Methyltransferase</keyword>
<gene>
    <name evidence="1 2" type="primary">rsmI</name>
    <name evidence="2" type="ORF">DN745_13760</name>
</gene>
<dbReference type="GO" id="GO:0005737">
    <property type="term" value="C:cytoplasm"/>
    <property type="evidence" value="ECO:0007669"/>
    <property type="project" value="UniProtKB-SubCell"/>
</dbReference>
<keyword evidence="1" id="KW-0963">Cytoplasm</keyword>
<reference evidence="2 3" key="1">
    <citation type="submission" date="2018-06" db="EMBL/GenBank/DDBJ databases">
        <title>Lujinxingia sediminis gen. nov. sp. nov., a new facultative anaerobic member of the class Deltaproteobacteria, and proposal of Lujinxingaceae fam. nov.</title>
        <authorList>
            <person name="Guo L.-Y."/>
            <person name="Li C.-M."/>
            <person name="Wang S."/>
            <person name="Du Z.-J."/>
        </authorList>
    </citation>
    <scope>NUCLEOTIDE SEQUENCE [LARGE SCALE GENOMIC DNA]</scope>
    <source>
        <strain evidence="2 3">FA350</strain>
    </source>
</reference>
<comment type="subcellular location">
    <subcellularLocation>
        <location evidence="1">Cytoplasm</location>
    </subcellularLocation>
</comment>
<dbReference type="InterPro" id="IPR018063">
    <property type="entry name" value="SAM_MeTrfase_RsmI_CS"/>
</dbReference>
<dbReference type="InterPro" id="IPR035996">
    <property type="entry name" value="4pyrrol_Methylase_sf"/>
</dbReference>
<name>A0A2Z4FMX3_9DELT</name>
<dbReference type="AlphaFoldDB" id="A0A2Z4FMX3"/>
<dbReference type="NCBIfam" id="TIGR00096">
    <property type="entry name" value="16S rRNA (cytidine(1402)-2'-O)-methyltransferase"/>
    <property type="match status" value="1"/>
</dbReference>
<keyword evidence="1" id="KW-0949">S-adenosyl-L-methionine</keyword>
<dbReference type="Proteomes" id="UP000249799">
    <property type="component" value="Chromosome"/>
</dbReference>
<evidence type="ECO:0000313" key="2">
    <source>
        <dbReference type="EMBL" id="AWV90337.1"/>
    </source>
</evidence>
<dbReference type="EC" id="2.1.1.198" evidence="1"/>
<dbReference type="RefSeq" id="WP_111335725.1">
    <property type="nucleotide sequence ID" value="NZ_CP030032.1"/>
</dbReference>
<keyword evidence="1" id="KW-0698">rRNA processing</keyword>
<evidence type="ECO:0000256" key="1">
    <source>
        <dbReference type="HAMAP-Rule" id="MF_01877"/>
    </source>
</evidence>
<dbReference type="EMBL" id="CP030032">
    <property type="protein sequence ID" value="AWV90337.1"/>
    <property type="molecule type" value="Genomic_DNA"/>
</dbReference>
<sequence>MLIVCPTPIGNLEDATARQRQALAGADIIACEDTRHSGKLLGLLGIARVDGVPRLVSYHEHNAAERIPELLGNLAAGDTVVLVSDAGTPTISDPGYRLVRAAAQAGHPVSALPGPVAAMVALSAAGLPTNRFFFEGFLPSKTRARTERLGALRALGVTVILYESPRRVLGLLADVEAVYGPAHEVCAARELTKMHEEYLRGSCAEVRADLADRPEIYGEFVVILAPFVPADEDADIEAQIDAKIRELLAEGMRPRGIKAVLAELFEVRKSEIYARIEAVKNDGSPD</sequence>
<accession>A0A2Z4FMX3</accession>
<dbReference type="InterPro" id="IPR014777">
    <property type="entry name" value="4pyrrole_Mease_sub1"/>
</dbReference>
<dbReference type="PIRSF" id="PIRSF005917">
    <property type="entry name" value="MTase_YraL"/>
    <property type="match status" value="1"/>
</dbReference>
<dbReference type="InterPro" id="IPR014776">
    <property type="entry name" value="4pyrrole_Mease_sub2"/>
</dbReference>
<protein>
    <recommendedName>
        <fullName evidence="1">Ribosomal RNA small subunit methyltransferase I</fullName>
        <ecNumber evidence="1">2.1.1.198</ecNumber>
    </recommendedName>
    <alternativeName>
        <fullName evidence="1">16S rRNA 2'-O-ribose C1402 methyltransferase</fullName>
    </alternativeName>
    <alternativeName>
        <fullName evidence="1">rRNA (cytidine-2'-O-)-methyltransferase RsmI</fullName>
    </alternativeName>
</protein>
<dbReference type="CDD" id="cd11648">
    <property type="entry name" value="RsmI"/>
    <property type="match status" value="1"/>
</dbReference>
<dbReference type="InterPro" id="IPR000878">
    <property type="entry name" value="4pyrrol_Mease"/>
</dbReference>
<dbReference type="GO" id="GO:0070677">
    <property type="term" value="F:rRNA (cytosine-2'-O-)-methyltransferase activity"/>
    <property type="evidence" value="ECO:0007669"/>
    <property type="project" value="UniProtKB-UniRule"/>
</dbReference>
<comment type="function">
    <text evidence="1">Catalyzes the 2'-O-methylation of the ribose of cytidine 1402 (C1402) in 16S rRNA.</text>
</comment>
<dbReference type="FunFam" id="3.40.1010.10:FF:000007">
    <property type="entry name" value="Ribosomal RNA small subunit methyltransferase I"/>
    <property type="match status" value="1"/>
</dbReference>
<comment type="catalytic activity">
    <reaction evidence="1">
        <text>cytidine(1402) in 16S rRNA + S-adenosyl-L-methionine = 2'-O-methylcytidine(1402) in 16S rRNA + S-adenosyl-L-homocysteine + H(+)</text>
        <dbReference type="Rhea" id="RHEA:42924"/>
        <dbReference type="Rhea" id="RHEA-COMP:10285"/>
        <dbReference type="Rhea" id="RHEA-COMP:10286"/>
        <dbReference type="ChEBI" id="CHEBI:15378"/>
        <dbReference type="ChEBI" id="CHEBI:57856"/>
        <dbReference type="ChEBI" id="CHEBI:59789"/>
        <dbReference type="ChEBI" id="CHEBI:74495"/>
        <dbReference type="ChEBI" id="CHEBI:82748"/>
        <dbReference type="EC" id="2.1.1.198"/>
    </reaction>
</comment>
<dbReference type="PROSITE" id="PS01296">
    <property type="entry name" value="RSMI"/>
    <property type="match status" value="1"/>
</dbReference>
<dbReference type="PANTHER" id="PTHR46111:SF1">
    <property type="entry name" value="RIBOSOMAL RNA SMALL SUBUNIT METHYLTRANSFERASE I"/>
    <property type="match status" value="1"/>
</dbReference>
<dbReference type="InterPro" id="IPR008189">
    <property type="entry name" value="rRNA_ssu_MeTfrase_I"/>
</dbReference>
<evidence type="ECO:0000313" key="3">
    <source>
        <dbReference type="Proteomes" id="UP000249799"/>
    </source>
</evidence>